<evidence type="ECO:0000256" key="4">
    <source>
        <dbReference type="ARBA" id="ARBA00023125"/>
    </source>
</evidence>
<dbReference type="Pfam" id="PF03704">
    <property type="entry name" value="BTAD"/>
    <property type="match status" value="1"/>
</dbReference>
<dbReference type="Gene3D" id="1.10.10.10">
    <property type="entry name" value="Winged helix-like DNA-binding domain superfamily/Winged helix DNA-binding domain"/>
    <property type="match status" value="1"/>
</dbReference>
<feature type="non-terminal residue" evidence="8">
    <location>
        <position position="283"/>
    </location>
</feature>
<dbReference type="PROSITE" id="PS51755">
    <property type="entry name" value="OMPR_PHOB"/>
    <property type="match status" value="1"/>
</dbReference>
<dbReference type="PANTHER" id="PTHR35807:SF1">
    <property type="entry name" value="TRANSCRIPTIONAL REGULATOR REDD"/>
    <property type="match status" value="1"/>
</dbReference>
<dbReference type="InterPro" id="IPR016032">
    <property type="entry name" value="Sig_transdc_resp-reg_C-effctor"/>
</dbReference>
<proteinExistence type="inferred from homology"/>
<dbReference type="SMART" id="SM00862">
    <property type="entry name" value="Trans_reg_C"/>
    <property type="match status" value="1"/>
</dbReference>
<feature type="domain" description="OmpR/PhoB-type" evidence="7">
    <location>
        <begin position="12"/>
        <end position="116"/>
    </location>
</feature>
<evidence type="ECO:0000259" key="7">
    <source>
        <dbReference type="PROSITE" id="PS51755"/>
    </source>
</evidence>
<dbReference type="SMART" id="SM01043">
    <property type="entry name" value="BTAD"/>
    <property type="match status" value="1"/>
</dbReference>
<name>A0A6N9VMP8_STRMI</name>
<dbReference type="AlphaFoldDB" id="A0A6N9VMP8"/>
<dbReference type="InterPro" id="IPR005158">
    <property type="entry name" value="BTAD"/>
</dbReference>
<dbReference type="PANTHER" id="PTHR35807">
    <property type="entry name" value="TRANSCRIPTIONAL REGULATOR REDD-RELATED"/>
    <property type="match status" value="1"/>
</dbReference>
<dbReference type="EMBL" id="JAAGME010001731">
    <property type="protein sequence ID" value="NEB73577.1"/>
    <property type="molecule type" value="Genomic_DNA"/>
</dbReference>
<evidence type="ECO:0000256" key="2">
    <source>
        <dbReference type="ARBA" id="ARBA00023012"/>
    </source>
</evidence>
<dbReference type="InterPro" id="IPR051677">
    <property type="entry name" value="AfsR-DnrI-RedD_regulator"/>
</dbReference>
<evidence type="ECO:0000256" key="5">
    <source>
        <dbReference type="ARBA" id="ARBA00023163"/>
    </source>
</evidence>
<dbReference type="GO" id="GO:0006355">
    <property type="term" value="P:regulation of DNA-templated transcription"/>
    <property type="evidence" value="ECO:0007669"/>
    <property type="project" value="InterPro"/>
</dbReference>
<dbReference type="CDD" id="cd15831">
    <property type="entry name" value="BTAD"/>
    <property type="match status" value="1"/>
</dbReference>
<dbReference type="GO" id="GO:0000160">
    <property type="term" value="P:phosphorelay signal transduction system"/>
    <property type="evidence" value="ECO:0007669"/>
    <property type="project" value="UniProtKB-KW"/>
</dbReference>
<sequence length="283" mass="29928">MGMSVDAGGSAAGRAGTGGQVRIDLLGPVSARRGAVPLALGPVRRQAVLAALILRAPAFVTYRQLLDDVWGAETPGTGHRVLSSYVYSLRKALDVTGAGAARSVIRGGHGGYRLVPEGVSTDLGDLAEQVGRIHRAKAAGDLDTALVGSGRALELFRGEPLPGLPGPLAGTERERLARQRRTLLQDRAECLVLLGRHPEALDALMAAPLAQPHDEPLAGLRMRALYGSGRQAEALDLYRETRRRLLDELGMEPGEELRRVHQAVLRGDDHLLLGRPAGLSAAG</sequence>
<organism evidence="8 9">
    <name type="scientific">Streptomyces microflavus</name>
    <name type="common">Streptomyces lipmanii</name>
    <dbReference type="NCBI Taxonomy" id="1919"/>
    <lineage>
        <taxon>Bacteria</taxon>
        <taxon>Bacillati</taxon>
        <taxon>Actinomycetota</taxon>
        <taxon>Actinomycetes</taxon>
        <taxon>Kitasatosporales</taxon>
        <taxon>Streptomycetaceae</taxon>
        <taxon>Streptomyces</taxon>
    </lineage>
</organism>
<dbReference type="Proteomes" id="UP000471648">
    <property type="component" value="Unassembled WGS sequence"/>
</dbReference>
<evidence type="ECO:0000313" key="8">
    <source>
        <dbReference type="EMBL" id="NEB73577.1"/>
    </source>
</evidence>
<evidence type="ECO:0000256" key="1">
    <source>
        <dbReference type="ARBA" id="ARBA00005820"/>
    </source>
</evidence>
<keyword evidence="5" id="KW-0804">Transcription</keyword>
<dbReference type="SUPFAM" id="SSF48452">
    <property type="entry name" value="TPR-like"/>
    <property type="match status" value="1"/>
</dbReference>
<dbReference type="InterPro" id="IPR036388">
    <property type="entry name" value="WH-like_DNA-bd_sf"/>
</dbReference>
<accession>A0A6N9VMP8</accession>
<dbReference type="Pfam" id="PF00486">
    <property type="entry name" value="Trans_reg_C"/>
    <property type="match status" value="1"/>
</dbReference>
<dbReference type="SUPFAM" id="SSF46894">
    <property type="entry name" value="C-terminal effector domain of the bipartite response regulators"/>
    <property type="match status" value="1"/>
</dbReference>
<protein>
    <submittedName>
        <fullName evidence="8">AfsR/SARP family transcriptional regulator</fullName>
    </submittedName>
</protein>
<comment type="similarity">
    <text evidence="1">Belongs to the AfsR/DnrI/RedD regulatory family.</text>
</comment>
<dbReference type="Gene3D" id="1.25.40.10">
    <property type="entry name" value="Tetratricopeptide repeat domain"/>
    <property type="match status" value="1"/>
</dbReference>
<dbReference type="InterPro" id="IPR011990">
    <property type="entry name" value="TPR-like_helical_dom_sf"/>
</dbReference>
<comment type="caution">
    <text evidence="8">The sequence shown here is derived from an EMBL/GenBank/DDBJ whole genome shotgun (WGS) entry which is preliminary data.</text>
</comment>
<feature type="DNA-binding region" description="OmpR/PhoB-type" evidence="6">
    <location>
        <begin position="12"/>
        <end position="116"/>
    </location>
</feature>
<keyword evidence="4 6" id="KW-0238">DNA-binding</keyword>
<evidence type="ECO:0000313" key="9">
    <source>
        <dbReference type="Proteomes" id="UP000471648"/>
    </source>
</evidence>
<keyword evidence="2" id="KW-0902">Two-component regulatory system</keyword>
<keyword evidence="3" id="KW-0805">Transcription regulation</keyword>
<evidence type="ECO:0000256" key="3">
    <source>
        <dbReference type="ARBA" id="ARBA00023015"/>
    </source>
</evidence>
<gene>
    <name evidence="8" type="ORF">G3I39_41950</name>
</gene>
<dbReference type="InterPro" id="IPR001867">
    <property type="entry name" value="OmpR/PhoB-type_DNA-bd"/>
</dbReference>
<reference evidence="8 9" key="1">
    <citation type="submission" date="2020-01" db="EMBL/GenBank/DDBJ databases">
        <title>Insect and environment-associated Actinomycetes.</title>
        <authorList>
            <person name="Currrie C."/>
            <person name="Chevrette M."/>
            <person name="Carlson C."/>
            <person name="Stubbendieck R."/>
            <person name="Wendt-Pienkowski E."/>
        </authorList>
    </citation>
    <scope>NUCLEOTIDE SEQUENCE [LARGE SCALE GENOMIC DNA]</scope>
    <source>
        <strain evidence="8 9">SID14438</strain>
    </source>
</reference>
<dbReference type="GO" id="GO:0003677">
    <property type="term" value="F:DNA binding"/>
    <property type="evidence" value="ECO:0007669"/>
    <property type="project" value="UniProtKB-UniRule"/>
</dbReference>
<evidence type="ECO:0000256" key="6">
    <source>
        <dbReference type="PROSITE-ProRule" id="PRU01091"/>
    </source>
</evidence>